<keyword evidence="2" id="KW-1185">Reference proteome</keyword>
<sequence>MCASVNKLPTSPSPTTIERKLQSMGTFFENCRKIHNELIIQTDDEVTHYIIADEFGNVESRYLEVIDFLTSLQDKLAAIPSTSFSNTTSAFQPTPRCNLEKIALPMFDGDYKDWTQFKDLFEALVLREITLTDVQKLYYLKTSLSGSALALIKNIAVTDANFTTAWKIISDHYQDIQIMTFSLIFRMLK</sequence>
<name>A0A151JWJ8_9HYME</name>
<proteinExistence type="predicted"/>
<dbReference type="InterPro" id="IPR005312">
    <property type="entry name" value="DUF1759"/>
</dbReference>
<dbReference type="PANTHER" id="PTHR22954:SF3">
    <property type="entry name" value="PROTEIN CBG08539"/>
    <property type="match status" value="1"/>
</dbReference>
<dbReference type="Proteomes" id="UP000078541">
    <property type="component" value="Unassembled WGS sequence"/>
</dbReference>
<dbReference type="EMBL" id="KQ981638">
    <property type="protein sequence ID" value="KYN38700.1"/>
    <property type="molecule type" value="Genomic_DNA"/>
</dbReference>
<dbReference type="STRING" id="34720.A0A151JWJ8"/>
<accession>A0A151JWJ8</accession>
<evidence type="ECO:0000313" key="2">
    <source>
        <dbReference type="Proteomes" id="UP000078541"/>
    </source>
</evidence>
<dbReference type="Pfam" id="PF03564">
    <property type="entry name" value="DUF1759"/>
    <property type="match status" value="1"/>
</dbReference>
<dbReference type="AlphaFoldDB" id="A0A151JWJ8"/>
<organism evidence="1 2">
    <name type="scientific">Trachymyrmex septentrionalis</name>
    <dbReference type="NCBI Taxonomy" id="34720"/>
    <lineage>
        <taxon>Eukaryota</taxon>
        <taxon>Metazoa</taxon>
        <taxon>Ecdysozoa</taxon>
        <taxon>Arthropoda</taxon>
        <taxon>Hexapoda</taxon>
        <taxon>Insecta</taxon>
        <taxon>Pterygota</taxon>
        <taxon>Neoptera</taxon>
        <taxon>Endopterygota</taxon>
        <taxon>Hymenoptera</taxon>
        <taxon>Apocrita</taxon>
        <taxon>Aculeata</taxon>
        <taxon>Formicoidea</taxon>
        <taxon>Formicidae</taxon>
        <taxon>Myrmicinae</taxon>
        <taxon>Trachymyrmex</taxon>
    </lineage>
</organism>
<reference evidence="1 2" key="1">
    <citation type="submission" date="2016-03" db="EMBL/GenBank/DDBJ databases">
        <title>Trachymyrmex septentrionalis WGS genome.</title>
        <authorList>
            <person name="Nygaard S."/>
            <person name="Hu H."/>
            <person name="Boomsma J."/>
            <person name="Zhang G."/>
        </authorList>
    </citation>
    <scope>NUCLEOTIDE SEQUENCE [LARGE SCALE GENOMIC DNA]</scope>
    <source>
        <strain evidence="1">Tsep2-gDNA-1</strain>
        <tissue evidence="1">Whole body</tissue>
    </source>
</reference>
<protein>
    <submittedName>
        <fullName evidence="1">Uncharacterized protein</fullName>
    </submittedName>
</protein>
<evidence type="ECO:0000313" key="1">
    <source>
        <dbReference type="EMBL" id="KYN38700.1"/>
    </source>
</evidence>
<dbReference type="PANTHER" id="PTHR22954">
    <property type="entry name" value="RETROVIRAL PROTEASE-RELATED"/>
    <property type="match status" value="1"/>
</dbReference>
<gene>
    <name evidence="1" type="ORF">ALC56_06922</name>
</gene>